<organism evidence="1 2">
    <name type="scientific">Blepharisma stoltei</name>
    <dbReference type="NCBI Taxonomy" id="1481888"/>
    <lineage>
        <taxon>Eukaryota</taxon>
        <taxon>Sar</taxon>
        <taxon>Alveolata</taxon>
        <taxon>Ciliophora</taxon>
        <taxon>Postciliodesmatophora</taxon>
        <taxon>Heterotrichea</taxon>
        <taxon>Heterotrichida</taxon>
        <taxon>Blepharismidae</taxon>
        <taxon>Blepharisma</taxon>
    </lineage>
</organism>
<evidence type="ECO:0000313" key="2">
    <source>
        <dbReference type="Proteomes" id="UP001162131"/>
    </source>
</evidence>
<dbReference type="EMBL" id="CAJZBQ010000041">
    <property type="protein sequence ID" value="CAG9326864.1"/>
    <property type="molecule type" value="Genomic_DNA"/>
</dbReference>
<keyword evidence="2" id="KW-1185">Reference proteome</keyword>
<comment type="caution">
    <text evidence="1">The sequence shown here is derived from an EMBL/GenBank/DDBJ whole genome shotgun (WGS) entry which is preliminary data.</text>
</comment>
<name>A0AAU9JPE0_9CILI</name>
<accession>A0AAU9JPE0</accession>
<evidence type="ECO:0000313" key="1">
    <source>
        <dbReference type="EMBL" id="CAG9326864.1"/>
    </source>
</evidence>
<gene>
    <name evidence="1" type="ORF">BSTOLATCC_MIC42126</name>
</gene>
<protein>
    <submittedName>
        <fullName evidence="1">Uncharacterized protein</fullName>
    </submittedName>
</protein>
<dbReference type="Proteomes" id="UP001162131">
    <property type="component" value="Unassembled WGS sequence"/>
</dbReference>
<proteinExistence type="predicted"/>
<dbReference type="AlphaFoldDB" id="A0AAU9JPE0"/>
<reference evidence="1" key="1">
    <citation type="submission" date="2021-09" db="EMBL/GenBank/DDBJ databases">
        <authorList>
            <consortium name="AG Swart"/>
            <person name="Singh M."/>
            <person name="Singh A."/>
            <person name="Seah K."/>
            <person name="Emmerich C."/>
        </authorList>
    </citation>
    <scope>NUCLEOTIDE SEQUENCE</scope>
    <source>
        <strain evidence="1">ATCC30299</strain>
    </source>
</reference>
<sequence>MSHQSISLGEPCHESIQDAISKKMPGIENLASYLNARKEFFAQGISLLRQQALLELSWSSEVQQMVRDPYHIVNRIADIMLFNEIEIAVWILLLESTSVAERLNNPFYVLIFTGFNAKQFINDDADIYRSFLRISIPTFDLNYHYWVMMTDSCEPSVIEINQKLSQIIATDPAPPEVNYNSLVDELCGVKKASELD</sequence>